<dbReference type="SUPFAM" id="SSF56300">
    <property type="entry name" value="Metallo-dependent phosphatases"/>
    <property type="match status" value="1"/>
</dbReference>
<dbReference type="InterPro" id="IPR029052">
    <property type="entry name" value="Metallo-depent_PP-like"/>
</dbReference>
<evidence type="ECO:0000313" key="3">
    <source>
        <dbReference type="Proteomes" id="UP001196068"/>
    </source>
</evidence>
<keyword evidence="3" id="KW-1185">Reference proteome</keyword>
<reference evidence="2" key="2">
    <citation type="journal article" date="2021" name="Syst. Appl. Microbiol.">
        <title>Roseomonas hellenica sp. nov., isolated from roots of wild-growing Alkanna tinctoria.</title>
        <authorList>
            <person name="Rat A."/>
            <person name="Naranjo H.D."/>
            <person name="Lebbe L."/>
            <person name="Cnockaert M."/>
            <person name="Krigas N."/>
            <person name="Grigoriadou K."/>
            <person name="Maloupa E."/>
            <person name="Willems A."/>
        </authorList>
    </citation>
    <scope>NUCLEOTIDE SEQUENCE</scope>
    <source>
        <strain evidence="2">LMG 28251</strain>
    </source>
</reference>
<evidence type="ECO:0000256" key="1">
    <source>
        <dbReference type="SAM" id="SignalP"/>
    </source>
</evidence>
<proteinExistence type="predicted"/>
<sequence length="335" mass="36506">MLNPARVLFTLALLALPLAAQAQPFTFLAFGDMPYCRPGDAAHCEQEQRRLDTLIGRMNAAQPAFSVFLGDTKAGNEACTDAIVFVRTARWFGLFDHPLVYTPGDNEWTDCWQPRAGGHDPVAILARLRQAFFARPESLGRVTMPLTRQADIDPANTTFVENARWEHHGVVFATVHVVGSDNNRPPETGAQPPGAAEEFPARDAANRAWVAAAFAEAERTGASAMVLMFQSDMFFRDRCGFGDIEGVRATRAAIAEAAARFARPVLLLHGDSHFFLADYPLRDGSNRVLGNVLRVMVPGAEDIRAVRIEVDPTAAEPFAIAPLGIADRPRGPTCP</sequence>
<dbReference type="RefSeq" id="WP_211872243.1">
    <property type="nucleotide sequence ID" value="NZ_JAAEDH010000001.1"/>
</dbReference>
<feature type="chain" id="PRO_5041998666" description="Calcineurin-like phosphoesterase domain-containing protein" evidence="1">
    <location>
        <begin position="23"/>
        <end position="335"/>
    </location>
</feature>
<name>A0AAF1JYH9_9PROT</name>
<feature type="signal peptide" evidence="1">
    <location>
        <begin position="1"/>
        <end position="22"/>
    </location>
</feature>
<comment type="caution">
    <text evidence="2">The sequence shown here is derived from an EMBL/GenBank/DDBJ whole genome shotgun (WGS) entry which is preliminary data.</text>
</comment>
<evidence type="ECO:0000313" key="2">
    <source>
        <dbReference type="EMBL" id="MBR0653540.1"/>
    </source>
</evidence>
<keyword evidence="1" id="KW-0732">Signal</keyword>
<accession>A0AAF1JYH9</accession>
<organism evidence="2 3">
    <name type="scientific">Plastoroseomonas arctica</name>
    <dbReference type="NCBI Taxonomy" id="1509237"/>
    <lineage>
        <taxon>Bacteria</taxon>
        <taxon>Pseudomonadati</taxon>
        <taxon>Pseudomonadota</taxon>
        <taxon>Alphaproteobacteria</taxon>
        <taxon>Acetobacterales</taxon>
        <taxon>Acetobacteraceae</taxon>
        <taxon>Plastoroseomonas</taxon>
    </lineage>
</organism>
<dbReference type="EMBL" id="JAAEDH010000001">
    <property type="protein sequence ID" value="MBR0653540.1"/>
    <property type="molecule type" value="Genomic_DNA"/>
</dbReference>
<protein>
    <recommendedName>
        <fullName evidence="4">Calcineurin-like phosphoesterase domain-containing protein</fullName>
    </recommendedName>
</protein>
<dbReference type="Proteomes" id="UP001196068">
    <property type="component" value="Unassembled WGS sequence"/>
</dbReference>
<dbReference type="AlphaFoldDB" id="A0AAF1JYH9"/>
<evidence type="ECO:0008006" key="4">
    <source>
        <dbReference type="Google" id="ProtNLM"/>
    </source>
</evidence>
<gene>
    <name evidence="2" type="ORF">GXW79_00455</name>
</gene>
<reference evidence="2" key="1">
    <citation type="submission" date="2020-01" db="EMBL/GenBank/DDBJ databases">
        <authorList>
            <person name="Rat A."/>
        </authorList>
    </citation>
    <scope>NUCLEOTIDE SEQUENCE</scope>
    <source>
        <strain evidence="2">LMG 28251</strain>
    </source>
</reference>